<evidence type="ECO:0000313" key="3">
    <source>
        <dbReference type="Proteomes" id="UP001551695"/>
    </source>
</evidence>
<feature type="chain" id="PRO_5046868966" evidence="1">
    <location>
        <begin position="28"/>
        <end position="375"/>
    </location>
</feature>
<dbReference type="PANTHER" id="PTHR34853:SF1">
    <property type="entry name" value="LIPASE 5"/>
    <property type="match status" value="1"/>
</dbReference>
<dbReference type="PANTHER" id="PTHR34853">
    <property type="match status" value="1"/>
</dbReference>
<dbReference type="Proteomes" id="UP001551695">
    <property type="component" value="Unassembled WGS sequence"/>
</dbReference>
<evidence type="ECO:0000256" key="1">
    <source>
        <dbReference type="SAM" id="SignalP"/>
    </source>
</evidence>
<dbReference type="RefSeq" id="WP_355084122.1">
    <property type="nucleotide sequence ID" value="NZ_JBEXKW010000007.1"/>
</dbReference>
<dbReference type="InterPro" id="IPR029058">
    <property type="entry name" value="AB_hydrolase_fold"/>
</dbReference>
<evidence type="ECO:0000313" key="2">
    <source>
        <dbReference type="EMBL" id="MEV0710049.1"/>
    </source>
</evidence>
<dbReference type="InterPro" id="IPR005152">
    <property type="entry name" value="Lipase_secreted"/>
</dbReference>
<proteinExistence type="predicted"/>
<sequence length="375" mass="39053">MRWTRRISGTAAMALAVTVALSGQVAADPPDNPGSVVEMGPLPDEASVPQASVAHRLIYRSRGPRGPMLSAGAVYLPTGTPPSGGWPIVAYAHGTVGIADHCVFTLRPRDYYLKSVYPALLAAGYAVVISDYVGLGTPGTHPYLDGPSQARSVIDGVRAARATAPELSTRWAVLGQSQGGQTALFTAHSAASDASELDFRGAAATGAPSNLELLAPLFGPWIPRLPLRNTTAYFAMIVAGLRATAPELDIDGYLTPTGAAVVRVVEENCVADADALVRDIAIGDMLARPLRDPALLEAVRAMLEIPTTGYTTPLFVGQGLTDLEVPAPLGAKLIADLTAGGADLRVGIYPGDHLGAASQAFPDVLAFLRGLFERL</sequence>
<organism evidence="2 3">
    <name type="scientific">Nocardia aurea</name>
    <dbReference type="NCBI Taxonomy" id="2144174"/>
    <lineage>
        <taxon>Bacteria</taxon>
        <taxon>Bacillati</taxon>
        <taxon>Actinomycetota</taxon>
        <taxon>Actinomycetes</taxon>
        <taxon>Mycobacteriales</taxon>
        <taxon>Nocardiaceae</taxon>
        <taxon>Nocardia</taxon>
    </lineage>
</organism>
<reference evidence="2 3" key="1">
    <citation type="submission" date="2024-06" db="EMBL/GenBank/DDBJ databases">
        <title>The Natural Products Discovery Center: Release of the First 8490 Sequenced Strains for Exploring Actinobacteria Biosynthetic Diversity.</title>
        <authorList>
            <person name="Kalkreuter E."/>
            <person name="Kautsar S.A."/>
            <person name="Yang D."/>
            <person name="Bader C.D."/>
            <person name="Teijaro C.N."/>
            <person name="Fluegel L."/>
            <person name="Davis C.M."/>
            <person name="Simpson J.R."/>
            <person name="Lauterbach L."/>
            <person name="Steele A.D."/>
            <person name="Gui C."/>
            <person name="Meng S."/>
            <person name="Li G."/>
            <person name="Viehrig K."/>
            <person name="Ye F."/>
            <person name="Su P."/>
            <person name="Kiefer A.F."/>
            <person name="Nichols A."/>
            <person name="Cepeda A.J."/>
            <person name="Yan W."/>
            <person name="Fan B."/>
            <person name="Jiang Y."/>
            <person name="Adhikari A."/>
            <person name="Zheng C.-J."/>
            <person name="Schuster L."/>
            <person name="Cowan T.M."/>
            <person name="Smanski M.J."/>
            <person name="Chevrette M.G."/>
            <person name="De Carvalho L.P.S."/>
            <person name="Shen B."/>
        </authorList>
    </citation>
    <scope>NUCLEOTIDE SEQUENCE [LARGE SCALE GENOMIC DNA]</scope>
    <source>
        <strain evidence="2 3">NPDC050403</strain>
    </source>
</reference>
<dbReference type="Gene3D" id="3.40.50.1820">
    <property type="entry name" value="alpha/beta hydrolase"/>
    <property type="match status" value="1"/>
</dbReference>
<dbReference type="PIRSF" id="PIRSF029171">
    <property type="entry name" value="Esterase_LipA"/>
    <property type="match status" value="1"/>
</dbReference>
<keyword evidence="3" id="KW-1185">Reference proteome</keyword>
<name>A0ABV3FX95_9NOCA</name>
<protein>
    <submittedName>
        <fullName evidence="2">Lipase family protein</fullName>
    </submittedName>
</protein>
<feature type="signal peptide" evidence="1">
    <location>
        <begin position="1"/>
        <end position="27"/>
    </location>
</feature>
<accession>A0ABV3FX95</accession>
<gene>
    <name evidence="2" type="ORF">AB0I48_21005</name>
</gene>
<dbReference type="Pfam" id="PF03583">
    <property type="entry name" value="LIP"/>
    <property type="match status" value="1"/>
</dbReference>
<comment type="caution">
    <text evidence="2">The sequence shown here is derived from an EMBL/GenBank/DDBJ whole genome shotgun (WGS) entry which is preliminary data.</text>
</comment>
<keyword evidence="1" id="KW-0732">Signal</keyword>
<dbReference type="EMBL" id="JBFAKC010000009">
    <property type="protein sequence ID" value="MEV0710049.1"/>
    <property type="molecule type" value="Genomic_DNA"/>
</dbReference>
<dbReference type="SUPFAM" id="SSF53474">
    <property type="entry name" value="alpha/beta-Hydrolases"/>
    <property type="match status" value="1"/>
</dbReference>